<proteinExistence type="predicted"/>
<dbReference type="Proteomes" id="UP000059680">
    <property type="component" value="Chromosome 10"/>
</dbReference>
<dbReference type="AlphaFoldDB" id="A0A0P0XSG0"/>
<dbReference type="Gramene" id="Os10t0151650-00">
    <property type="protein sequence ID" value="Os10t0151650-00"/>
    <property type="gene ID" value="Os10g0151650"/>
</dbReference>
<keyword evidence="2" id="KW-1185">Reference proteome</keyword>
<dbReference type="PaxDb" id="39947-A0A0P0XSG0"/>
<organism evidence="1 2">
    <name type="scientific">Oryza sativa subsp. japonica</name>
    <name type="common">Rice</name>
    <dbReference type="NCBI Taxonomy" id="39947"/>
    <lineage>
        <taxon>Eukaryota</taxon>
        <taxon>Viridiplantae</taxon>
        <taxon>Streptophyta</taxon>
        <taxon>Embryophyta</taxon>
        <taxon>Tracheophyta</taxon>
        <taxon>Spermatophyta</taxon>
        <taxon>Magnoliopsida</taxon>
        <taxon>Liliopsida</taxon>
        <taxon>Poales</taxon>
        <taxon>Poaceae</taxon>
        <taxon>BOP clade</taxon>
        <taxon>Oryzoideae</taxon>
        <taxon>Oryzeae</taxon>
        <taxon>Oryzinae</taxon>
        <taxon>Oryza</taxon>
        <taxon>Oryza sativa</taxon>
    </lineage>
</organism>
<reference evidence="1 2" key="3">
    <citation type="journal article" date="2013" name="Rice">
        <title>Improvement of the Oryza sativa Nipponbare reference genome using next generation sequence and optical map data.</title>
        <authorList>
            <person name="Kawahara Y."/>
            <person name="de la Bastide M."/>
            <person name="Hamilton J.P."/>
            <person name="Kanamori H."/>
            <person name="McCombie W.R."/>
            <person name="Ouyang S."/>
            <person name="Schwartz D.C."/>
            <person name="Tanaka T."/>
            <person name="Wu J."/>
            <person name="Zhou S."/>
            <person name="Childs K.L."/>
            <person name="Davidson R.M."/>
            <person name="Lin H."/>
            <person name="Quesada-Ocampo L."/>
            <person name="Vaillancourt B."/>
            <person name="Sakai H."/>
            <person name="Lee S.S."/>
            <person name="Kim J."/>
            <person name="Numa H."/>
            <person name="Itoh T."/>
            <person name="Buell C.R."/>
            <person name="Matsumoto T."/>
        </authorList>
    </citation>
    <scope>NUCLEOTIDE SEQUENCE [LARGE SCALE GENOMIC DNA]</scope>
    <source>
        <strain evidence="2">cv. Nipponbare</strain>
    </source>
</reference>
<sequence length="241" mass="27528">MYPMLPTTNMVKSLSTVRSLDVPKSEILGTNLSVKSILAGLTSPCRMVQFVDECMYFRPSADSIAMSKRMSSVRRSERLASPWRMSCRLPLAANSYTNIGTSTSKQQPNSLIMLLCIIRDCIITSFVKSSFRASFTSIEVFTATIVLSSSVPLNTLPKPPWPITCELFFVIFFRSSLEKIMILSTFCRIEPPFFLKYSLIFLFWSIIRVKKILWLEGTYREQFVQVEGTFGCTRLSWDRLL</sequence>
<name>A0A0P0XSG0_ORYSJ</name>
<reference evidence="1 2" key="2">
    <citation type="journal article" date="2013" name="Plant Cell Physiol.">
        <title>Rice Annotation Project Database (RAP-DB): an integrative and interactive database for rice genomics.</title>
        <authorList>
            <person name="Sakai H."/>
            <person name="Lee S.S."/>
            <person name="Tanaka T."/>
            <person name="Numa H."/>
            <person name="Kim J."/>
            <person name="Kawahara Y."/>
            <person name="Wakimoto H."/>
            <person name="Yang C.C."/>
            <person name="Iwamoto M."/>
            <person name="Abe T."/>
            <person name="Yamada Y."/>
            <person name="Muto A."/>
            <person name="Inokuchi H."/>
            <person name="Ikemura T."/>
            <person name="Matsumoto T."/>
            <person name="Sasaki T."/>
            <person name="Itoh T."/>
        </authorList>
    </citation>
    <scope>NUCLEOTIDE SEQUENCE [LARGE SCALE GENOMIC DNA]</scope>
    <source>
        <strain evidence="2">cv. Nipponbare</strain>
    </source>
</reference>
<evidence type="ECO:0000313" key="2">
    <source>
        <dbReference type="Proteomes" id="UP000059680"/>
    </source>
</evidence>
<protein>
    <submittedName>
        <fullName evidence="1">Os10g0151650 protein</fullName>
    </submittedName>
</protein>
<reference evidence="2" key="1">
    <citation type="journal article" date="2005" name="Nature">
        <title>The map-based sequence of the rice genome.</title>
        <authorList>
            <consortium name="International rice genome sequencing project (IRGSP)"/>
            <person name="Matsumoto T."/>
            <person name="Wu J."/>
            <person name="Kanamori H."/>
            <person name="Katayose Y."/>
            <person name="Fujisawa M."/>
            <person name="Namiki N."/>
            <person name="Mizuno H."/>
            <person name="Yamamoto K."/>
            <person name="Antonio B.A."/>
            <person name="Baba T."/>
            <person name="Sakata K."/>
            <person name="Nagamura Y."/>
            <person name="Aoki H."/>
            <person name="Arikawa K."/>
            <person name="Arita K."/>
            <person name="Bito T."/>
            <person name="Chiden Y."/>
            <person name="Fujitsuka N."/>
            <person name="Fukunaka R."/>
            <person name="Hamada M."/>
            <person name="Harada C."/>
            <person name="Hayashi A."/>
            <person name="Hijishita S."/>
            <person name="Honda M."/>
            <person name="Hosokawa S."/>
            <person name="Ichikawa Y."/>
            <person name="Idonuma A."/>
            <person name="Iijima M."/>
            <person name="Ikeda M."/>
            <person name="Ikeno M."/>
            <person name="Ito K."/>
            <person name="Ito S."/>
            <person name="Ito T."/>
            <person name="Ito Y."/>
            <person name="Ito Y."/>
            <person name="Iwabuchi A."/>
            <person name="Kamiya K."/>
            <person name="Karasawa W."/>
            <person name="Kurita K."/>
            <person name="Katagiri S."/>
            <person name="Kikuta A."/>
            <person name="Kobayashi H."/>
            <person name="Kobayashi N."/>
            <person name="Machita K."/>
            <person name="Maehara T."/>
            <person name="Masukawa M."/>
            <person name="Mizubayashi T."/>
            <person name="Mukai Y."/>
            <person name="Nagasaki H."/>
            <person name="Nagata Y."/>
            <person name="Naito S."/>
            <person name="Nakashima M."/>
            <person name="Nakama Y."/>
            <person name="Nakamichi Y."/>
            <person name="Nakamura M."/>
            <person name="Meguro A."/>
            <person name="Negishi M."/>
            <person name="Ohta I."/>
            <person name="Ohta T."/>
            <person name="Okamoto M."/>
            <person name="Ono N."/>
            <person name="Saji S."/>
            <person name="Sakaguchi M."/>
            <person name="Sakai K."/>
            <person name="Shibata M."/>
            <person name="Shimokawa T."/>
            <person name="Song J."/>
            <person name="Takazaki Y."/>
            <person name="Terasawa K."/>
            <person name="Tsugane M."/>
            <person name="Tsuji K."/>
            <person name="Ueda S."/>
            <person name="Waki K."/>
            <person name="Yamagata H."/>
            <person name="Yamamoto M."/>
            <person name="Yamamoto S."/>
            <person name="Yamane H."/>
            <person name="Yoshiki S."/>
            <person name="Yoshihara R."/>
            <person name="Yukawa K."/>
            <person name="Zhong H."/>
            <person name="Yano M."/>
            <person name="Yuan Q."/>
            <person name="Ouyang S."/>
            <person name="Liu J."/>
            <person name="Jones K.M."/>
            <person name="Gansberger K."/>
            <person name="Moffat K."/>
            <person name="Hill J."/>
            <person name="Bera J."/>
            <person name="Fadrosh D."/>
            <person name="Jin S."/>
            <person name="Johri S."/>
            <person name="Kim M."/>
            <person name="Overton L."/>
            <person name="Reardon M."/>
            <person name="Tsitrin T."/>
            <person name="Vuong H."/>
            <person name="Weaver B."/>
            <person name="Ciecko A."/>
            <person name="Tallon L."/>
            <person name="Jackson J."/>
            <person name="Pai G."/>
            <person name="Aken S.V."/>
            <person name="Utterback T."/>
            <person name="Reidmuller S."/>
            <person name="Feldblyum T."/>
            <person name="Hsiao J."/>
            <person name="Zismann V."/>
            <person name="Iobst S."/>
            <person name="de Vazeille A.R."/>
            <person name="Buell C.R."/>
            <person name="Ying K."/>
            <person name="Li Y."/>
            <person name="Lu T."/>
            <person name="Huang Y."/>
            <person name="Zhao Q."/>
            <person name="Feng Q."/>
            <person name="Zhang L."/>
            <person name="Zhu J."/>
            <person name="Weng Q."/>
            <person name="Mu J."/>
            <person name="Lu Y."/>
            <person name="Fan D."/>
            <person name="Liu Y."/>
            <person name="Guan J."/>
            <person name="Zhang Y."/>
            <person name="Yu S."/>
            <person name="Liu X."/>
            <person name="Zhang Y."/>
            <person name="Hong G."/>
            <person name="Han B."/>
            <person name="Choisne N."/>
            <person name="Demange N."/>
            <person name="Orjeda G."/>
            <person name="Samain S."/>
            <person name="Cattolico L."/>
            <person name="Pelletier E."/>
            <person name="Couloux A."/>
            <person name="Segurens B."/>
            <person name="Wincker P."/>
            <person name="D'Hont A."/>
            <person name="Scarpelli C."/>
            <person name="Weissenbach J."/>
            <person name="Salanoubat M."/>
            <person name="Quetier F."/>
            <person name="Yu Y."/>
            <person name="Kim H.R."/>
            <person name="Rambo T."/>
            <person name="Currie J."/>
            <person name="Collura K."/>
            <person name="Luo M."/>
            <person name="Yang T."/>
            <person name="Ammiraju J.S.S."/>
            <person name="Engler F."/>
            <person name="Soderlund C."/>
            <person name="Wing R.A."/>
            <person name="Palmer L.E."/>
            <person name="de la Bastide M."/>
            <person name="Spiegel L."/>
            <person name="Nascimento L."/>
            <person name="Zutavern T."/>
            <person name="O'Shaughnessy A."/>
            <person name="Dike S."/>
            <person name="Dedhia N."/>
            <person name="Preston R."/>
            <person name="Balija V."/>
            <person name="McCombie W.R."/>
            <person name="Chow T."/>
            <person name="Chen H."/>
            <person name="Chung M."/>
            <person name="Chen C."/>
            <person name="Shaw J."/>
            <person name="Wu H."/>
            <person name="Hsiao K."/>
            <person name="Chao Y."/>
            <person name="Chu M."/>
            <person name="Cheng C."/>
            <person name="Hour A."/>
            <person name="Lee P."/>
            <person name="Lin S."/>
            <person name="Lin Y."/>
            <person name="Liou J."/>
            <person name="Liu S."/>
            <person name="Hsing Y."/>
            <person name="Raghuvanshi S."/>
            <person name="Mohanty A."/>
            <person name="Bharti A.K."/>
            <person name="Gaur A."/>
            <person name="Gupta V."/>
            <person name="Kumar D."/>
            <person name="Ravi V."/>
            <person name="Vij S."/>
            <person name="Kapur A."/>
            <person name="Khurana P."/>
            <person name="Khurana P."/>
            <person name="Khurana J.P."/>
            <person name="Tyagi A.K."/>
            <person name="Gaikwad K."/>
            <person name="Singh A."/>
            <person name="Dalal V."/>
            <person name="Srivastava S."/>
            <person name="Dixit A."/>
            <person name="Pal A.K."/>
            <person name="Ghazi I.A."/>
            <person name="Yadav M."/>
            <person name="Pandit A."/>
            <person name="Bhargava A."/>
            <person name="Sureshbabu K."/>
            <person name="Batra K."/>
            <person name="Sharma T.R."/>
            <person name="Mohapatra T."/>
            <person name="Singh N.K."/>
            <person name="Messing J."/>
            <person name="Nelson A.B."/>
            <person name="Fuks G."/>
            <person name="Kavchok S."/>
            <person name="Keizer G."/>
            <person name="Linton E."/>
            <person name="Llaca V."/>
            <person name="Song R."/>
            <person name="Tanyolac B."/>
            <person name="Young S."/>
            <person name="Ho-Il K."/>
            <person name="Hahn J.H."/>
            <person name="Sangsakoo G."/>
            <person name="Vanavichit A."/>
            <person name="de Mattos Luiz.A.T."/>
            <person name="Zimmer P.D."/>
            <person name="Malone G."/>
            <person name="Dellagostin O."/>
            <person name="de Oliveira A.C."/>
            <person name="Bevan M."/>
            <person name="Bancroft I."/>
            <person name="Minx P."/>
            <person name="Cordum H."/>
            <person name="Wilson R."/>
            <person name="Cheng Z."/>
            <person name="Jin W."/>
            <person name="Jiang J."/>
            <person name="Leong S.A."/>
            <person name="Iwama H."/>
            <person name="Gojobori T."/>
            <person name="Itoh T."/>
            <person name="Niimura Y."/>
            <person name="Fujii Y."/>
            <person name="Habara T."/>
            <person name="Sakai H."/>
            <person name="Sato Y."/>
            <person name="Wilson G."/>
            <person name="Kumar K."/>
            <person name="McCouch S."/>
            <person name="Juretic N."/>
            <person name="Hoen D."/>
            <person name="Wright S."/>
            <person name="Bruskiewich R."/>
            <person name="Bureau T."/>
            <person name="Miyao A."/>
            <person name="Hirochika H."/>
            <person name="Nishikawa T."/>
            <person name="Kadowaki K."/>
            <person name="Sugiura M."/>
            <person name="Burr B."/>
            <person name="Sasaki T."/>
        </authorList>
    </citation>
    <scope>NUCLEOTIDE SEQUENCE [LARGE SCALE GENOMIC DNA]</scope>
    <source>
        <strain evidence="2">cv. Nipponbare</strain>
    </source>
</reference>
<gene>
    <name evidence="1" type="ordered locus">Os10g0151650</name>
    <name evidence="1" type="ORF">OSNPB_100151650</name>
</gene>
<accession>A0A0P0XSG0</accession>
<evidence type="ECO:0000313" key="1">
    <source>
        <dbReference type="EMBL" id="BAT09916.1"/>
    </source>
</evidence>
<dbReference type="EMBL" id="AP014966">
    <property type="protein sequence ID" value="BAT09916.1"/>
    <property type="molecule type" value="Genomic_DNA"/>
</dbReference>
<dbReference type="InParanoid" id="A0A0P0XSG0"/>